<evidence type="ECO:0000256" key="4">
    <source>
        <dbReference type="PROSITE-ProRule" id="PRU00322"/>
    </source>
</evidence>
<keyword evidence="2 4" id="KW-0863">Zinc-finger</keyword>
<proteinExistence type="predicted"/>
<evidence type="ECO:0000256" key="5">
    <source>
        <dbReference type="SAM" id="MobiDB-lite"/>
    </source>
</evidence>
<dbReference type="VEuPathDB" id="FungiDB:AeMF1_018976"/>
<sequence length="177" mass="18766">MNRQPRRQGNDNRRGGRRQGPSSRQQDGASRGSNTINSRIAPGMSVAVVQKQDQPTGRLTYGVVAETLTNSAVHHRGIKVRLTDGTVGRVQHIQDATGKFPTHVVTAVDDEDGTSAMPSRTLQLQDWIQLPSASHVSAAAGIDGDAADWVCGVCTFQNSGFLSACEMCNAPAPSIGS</sequence>
<keyword evidence="3" id="KW-0862">Zinc</keyword>
<feature type="compositionally biased region" description="Polar residues" evidence="5">
    <location>
        <begin position="27"/>
        <end position="38"/>
    </location>
</feature>
<comment type="caution">
    <text evidence="7">The sequence shown here is derived from an EMBL/GenBank/DDBJ whole genome shotgun (WGS) entry which is preliminary data.</text>
</comment>
<dbReference type="SUPFAM" id="SSF90209">
    <property type="entry name" value="Ran binding protein zinc finger-like"/>
    <property type="match status" value="1"/>
</dbReference>
<feature type="domain" description="RanBP2-type" evidence="6">
    <location>
        <begin position="145"/>
        <end position="174"/>
    </location>
</feature>
<evidence type="ECO:0000313" key="8">
    <source>
        <dbReference type="Proteomes" id="UP000481153"/>
    </source>
</evidence>
<dbReference type="Pfam" id="PF09962">
    <property type="entry name" value="DUF2196"/>
    <property type="match status" value="1"/>
</dbReference>
<gene>
    <name evidence="7" type="ORF">Ae201684_011585</name>
</gene>
<dbReference type="InterPro" id="IPR036443">
    <property type="entry name" value="Znf_RanBP2_sf"/>
</dbReference>
<keyword evidence="1" id="KW-0479">Metal-binding</keyword>
<evidence type="ECO:0000259" key="6">
    <source>
        <dbReference type="PROSITE" id="PS50199"/>
    </source>
</evidence>
<dbReference type="Gene3D" id="4.10.1060.10">
    <property type="entry name" value="Zinc finger, RanBP2-type"/>
    <property type="match status" value="1"/>
</dbReference>
<reference evidence="7 8" key="1">
    <citation type="submission" date="2019-07" db="EMBL/GenBank/DDBJ databases">
        <title>Genomics analysis of Aphanomyces spp. identifies a new class of oomycete effector associated with host adaptation.</title>
        <authorList>
            <person name="Gaulin E."/>
        </authorList>
    </citation>
    <scope>NUCLEOTIDE SEQUENCE [LARGE SCALE GENOMIC DNA]</scope>
    <source>
        <strain evidence="7 8">ATCC 201684</strain>
    </source>
</reference>
<dbReference type="PANTHER" id="PTHR40069">
    <property type="entry name" value="YWBE PROTEIN"/>
    <property type="match status" value="1"/>
</dbReference>
<evidence type="ECO:0000256" key="1">
    <source>
        <dbReference type="ARBA" id="ARBA00022723"/>
    </source>
</evidence>
<evidence type="ECO:0000256" key="2">
    <source>
        <dbReference type="ARBA" id="ARBA00022771"/>
    </source>
</evidence>
<organism evidence="7 8">
    <name type="scientific">Aphanomyces euteiches</name>
    <dbReference type="NCBI Taxonomy" id="100861"/>
    <lineage>
        <taxon>Eukaryota</taxon>
        <taxon>Sar</taxon>
        <taxon>Stramenopiles</taxon>
        <taxon>Oomycota</taxon>
        <taxon>Saprolegniomycetes</taxon>
        <taxon>Saprolegniales</taxon>
        <taxon>Verrucalvaceae</taxon>
        <taxon>Aphanomyces</taxon>
    </lineage>
</organism>
<feature type="region of interest" description="Disordered" evidence="5">
    <location>
        <begin position="1"/>
        <end position="42"/>
    </location>
</feature>
<accession>A0A6G0WUA5</accession>
<dbReference type="PROSITE" id="PS50199">
    <property type="entry name" value="ZF_RANBP2_2"/>
    <property type="match status" value="1"/>
</dbReference>
<dbReference type="PANTHER" id="PTHR40069:SF1">
    <property type="entry name" value="YWBE PROTEIN"/>
    <property type="match status" value="1"/>
</dbReference>
<dbReference type="EMBL" id="VJMJ01000147">
    <property type="protein sequence ID" value="KAF0731035.1"/>
    <property type="molecule type" value="Genomic_DNA"/>
</dbReference>
<protein>
    <recommendedName>
        <fullName evidence="6">RanBP2-type domain-containing protein</fullName>
    </recommendedName>
</protein>
<dbReference type="NCBIfam" id="TIGR03833">
    <property type="entry name" value="YwbE family protein"/>
    <property type="match status" value="1"/>
</dbReference>
<evidence type="ECO:0000256" key="3">
    <source>
        <dbReference type="ARBA" id="ARBA00022833"/>
    </source>
</evidence>
<dbReference type="AlphaFoldDB" id="A0A6G0WUA5"/>
<keyword evidence="8" id="KW-1185">Reference proteome</keyword>
<dbReference type="InterPro" id="IPR001876">
    <property type="entry name" value="Znf_RanBP2"/>
</dbReference>
<evidence type="ECO:0000313" key="7">
    <source>
        <dbReference type="EMBL" id="KAF0731035.1"/>
    </source>
</evidence>
<name>A0A6G0WUA5_9STRA</name>
<dbReference type="InterPro" id="IPR019240">
    <property type="entry name" value="DUF2196"/>
</dbReference>
<dbReference type="PROSITE" id="PS01358">
    <property type="entry name" value="ZF_RANBP2_1"/>
    <property type="match status" value="1"/>
</dbReference>
<dbReference type="GO" id="GO:0008270">
    <property type="term" value="F:zinc ion binding"/>
    <property type="evidence" value="ECO:0007669"/>
    <property type="project" value="UniProtKB-KW"/>
</dbReference>
<dbReference type="Proteomes" id="UP000481153">
    <property type="component" value="Unassembled WGS sequence"/>
</dbReference>
<dbReference type="SMART" id="SM00547">
    <property type="entry name" value="ZnF_RBZ"/>
    <property type="match status" value="1"/>
</dbReference>